<proteinExistence type="predicted"/>
<evidence type="ECO:0000256" key="1">
    <source>
        <dbReference type="SAM" id="MobiDB-lite"/>
    </source>
</evidence>
<feature type="compositionally biased region" description="Polar residues" evidence="1">
    <location>
        <begin position="53"/>
        <end position="65"/>
    </location>
</feature>
<feature type="region of interest" description="Disordered" evidence="1">
    <location>
        <begin position="52"/>
        <end position="75"/>
    </location>
</feature>
<dbReference type="EMBL" id="JAWDGP010001129">
    <property type="protein sequence ID" value="KAK3794307.1"/>
    <property type="molecule type" value="Genomic_DNA"/>
</dbReference>
<evidence type="ECO:0000313" key="2">
    <source>
        <dbReference type="EMBL" id="KAK3794307.1"/>
    </source>
</evidence>
<sequence length="313" mass="35170">MLASRVLISVGFYSTRFQAIPRTKWEHLGSLVFTSTRPDGVQVKVDMRKAKQKQNQDCRSFSETPGSHDKAVREPTFGRDVSIWSSLACTTQEKPKQISAPAKGTRPTKFVCHPGGVHCDRSSGGTFNQDFPQRRQQTEAGSLALTMLVGGDNCWREHRVDPKRDRGYLIPDRDKSRVGIGFNPLSVWIRAIELCHPVQPVVWAGTVYWGGTVQTYQLPTTNNTAHLSTIFISSDIPTPDNQQHSSPIDYLHQFRHTNSRQPTTQLTYRLSSLAQTYQLPTTNNTAHLSTIFISSDIPTPDNQQHSSPIDYLH</sequence>
<protein>
    <submittedName>
        <fullName evidence="2">Uncharacterized protein</fullName>
    </submittedName>
</protein>
<reference evidence="2" key="1">
    <citation type="journal article" date="2023" name="G3 (Bethesda)">
        <title>A reference genome for the long-term kleptoplast-retaining sea slug Elysia crispata morphotype clarki.</title>
        <authorList>
            <person name="Eastman K.E."/>
            <person name="Pendleton A.L."/>
            <person name="Shaikh M.A."/>
            <person name="Suttiyut T."/>
            <person name="Ogas R."/>
            <person name="Tomko P."/>
            <person name="Gavelis G."/>
            <person name="Widhalm J.R."/>
            <person name="Wisecaver J.H."/>
        </authorList>
    </citation>
    <scope>NUCLEOTIDE SEQUENCE</scope>
    <source>
        <strain evidence="2">ECLA1</strain>
    </source>
</reference>
<keyword evidence="3" id="KW-1185">Reference proteome</keyword>
<gene>
    <name evidence="2" type="ORF">RRG08_060977</name>
</gene>
<dbReference type="Proteomes" id="UP001283361">
    <property type="component" value="Unassembled WGS sequence"/>
</dbReference>
<organism evidence="2 3">
    <name type="scientific">Elysia crispata</name>
    <name type="common">lettuce slug</name>
    <dbReference type="NCBI Taxonomy" id="231223"/>
    <lineage>
        <taxon>Eukaryota</taxon>
        <taxon>Metazoa</taxon>
        <taxon>Spiralia</taxon>
        <taxon>Lophotrochozoa</taxon>
        <taxon>Mollusca</taxon>
        <taxon>Gastropoda</taxon>
        <taxon>Heterobranchia</taxon>
        <taxon>Euthyneura</taxon>
        <taxon>Panpulmonata</taxon>
        <taxon>Sacoglossa</taxon>
        <taxon>Placobranchoidea</taxon>
        <taxon>Plakobranchidae</taxon>
        <taxon>Elysia</taxon>
    </lineage>
</organism>
<feature type="compositionally biased region" description="Basic and acidic residues" evidence="1">
    <location>
        <begin position="66"/>
        <end position="75"/>
    </location>
</feature>
<name>A0AAE1AWT9_9GAST</name>
<evidence type="ECO:0000313" key="3">
    <source>
        <dbReference type="Proteomes" id="UP001283361"/>
    </source>
</evidence>
<comment type="caution">
    <text evidence="2">The sequence shown here is derived from an EMBL/GenBank/DDBJ whole genome shotgun (WGS) entry which is preliminary data.</text>
</comment>
<dbReference type="AlphaFoldDB" id="A0AAE1AWT9"/>
<accession>A0AAE1AWT9</accession>